<dbReference type="Proteomes" id="UP000190541">
    <property type="component" value="Unassembled WGS sequence"/>
</dbReference>
<name>A0A1T5BSA6_9SPHI</name>
<dbReference type="PANTHER" id="PTHR45033">
    <property type="match status" value="1"/>
</dbReference>
<evidence type="ECO:0000313" key="3">
    <source>
        <dbReference type="Proteomes" id="UP000190541"/>
    </source>
</evidence>
<dbReference type="InterPro" id="IPR011032">
    <property type="entry name" value="GroES-like_sf"/>
</dbReference>
<dbReference type="InterPro" id="IPR036291">
    <property type="entry name" value="NAD(P)-bd_dom_sf"/>
</dbReference>
<evidence type="ECO:0000259" key="1">
    <source>
        <dbReference type="SMART" id="SM00829"/>
    </source>
</evidence>
<dbReference type="InterPro" id="IPR052711">
    <property type="entry name" value="Zinc_ADH-like"/>
</dbReference>
<dbReference type="Pfam" id="PF00107">
    <property type="entry name" value="ADH_zinc_N"/>
    <property type="match status" value="1"/>
</dbReference>
<dbReference type="InterPro" id="IPR013149">
    <property type="entry name" value="ADH-like_C"/>
</dbReference>
<dbReference type="InterPro" id="IPR020843">
    <property type="entry name" value="ER"/>
</dbReference>
<sequence>MAQTMKAIVLDGIKKTLVWMEVPIPKLEKGEALVRTKAAAFNRRDWWIQQGQYAGLKFPIILGSDGAGIVEAVAGDAGQAWIGKEVIINPSIAWGDREAVQQKAFHILGLPQDGTFAQYVRVPVENLHEKPRHLTFEEAAALPLGGLTAYRALFRRAELKAGDKVLVVGVGGGVATFALQLAVHAGADAYVTSSKVSKIERAMALGAKGGVRYTDDGWSETLKEKVGGFDVIVDSALGDGFAHYLDLANPGGRIVFFGGTAGNIPELNGRQIFWKQLSLLGTTMGSPTDFRNMLEFVEHHQIKPVIDSVHPIQEAEEAIRKMTESSQFGKIVLKLE</sequence>
<organism evidence="2 3">
    <name type="scientific">Parapedobacter luteus</name>
    <dbReference type="NCBI Taxonomy" id="623280"/>
    <lineage>
        <taxon>Bacteria</taxon>
        <taxon>Pseudomonadati</taxon>
        <taxon>Bacteroidota</taxon>
        <taxon>Sphingobacteriia</taxon>
        <taxon>Sphingobacteriales</taxon>
        <taxon>Sphingobacteriaceae</taxon>
        <taxon>Parapedobacter</taxon>
    </lineage>
</organism>
<dbReference type="EMBL" id="FUYS01000003">
    <property type="protein sequence ID" value="SKB50075.1"/>
    <property type="molecule type" value="Genomic_DNA"/>
</dbReference>
<dbReference type="InterPro" id="IPR013154">
    <property type="entry name" value="ADH-like_N"/>
</dbReference>
<accession>A0A1T5BSA6</accession>
<protein>
    <submittedName>
        <fullName evidence="2">NADPH:quinone reductase</fullName>
    </submittedName>
</protein>
<dbReference type="RefSeq" id="WP_245826889.1">
    <property type="nucleotide sequence ID" value="NZ_FUYS01000003.1"/>
</dbReference>
<dbReference type="Pfam" id="PF08240">
    <property type="entry name" value="ADH_N"/>
    <property type="match status" value="1"/>
</dbReference>
<keyword evidence="3" id="KW-1185">Reference proteome</keyword>
<proteinExistence type="predicted"/>
<dbReference type="SMART" id="SM00829">
    <property type="entry name" value="PKS_ER"/>
    <property type="match status" value="1"/>
</dbReference>
<dbReference type="SUPFAM" id="SSF51735">
    <property type="entry name" value="NAD(P)-binding Rossmann-fold domains"/>
    <property type="match status" value="1"/>
</dbReference>
<dbReference type="SUPFAM" id="SSF50129">
    <property type="entry name" value="GroES-like"/>
    <property type="match status" value="1"/>
</dbReference>
<gene>
    <name evidence="2" type="ORF">SAMN05660226_01707</name>
</gene>
<dbReference type="Gene3D" id="3.90.180.10">
    <property type="entry name" value="Medium-chain alcohol dehydrogenases, catalytic domain"/>
    <property type="match status" value="1"/>
</dbReference>
<dbReference type="AlphaFoldDB" id="A0A1T5BSA6"/>
<dbReference type="Gene3D" id="3.40.50.720">
    <property type="entry name" value="NAD(P)-binding Rossmann-like Domain"/>
    <property type="match status" value="1"/>
</dbReference>
<reference evidence="2 3" key="1">
    <citation type="submission" date="2017-02" db="EMBL/GenBank/DDBJ databases">
        <authorList>
            <person name="Peterson S.W."/>
        </authorList>
    </citation>
    <scope>NUCLEOTIDE SEQUENCE [LARGE SCALE GENOMIC DNA]</scope>
    <source>
        <strain evidence="2 3">DSM 22899</strain>
    </source>
</reference>
<dbReference type="STRING" id="623280.SAMN05660226_01707"/>
<feature type="domain" description="Enoyl reductase (ER)" evidence="1">
    <location>
        <begin position="12"/>
        <end position="333"/>
    </location>
</feature>
<dbReference type="GO" id="GO:0016491">
    <property type="term" value="F:oxidoreductase activity"/>
    <property type="evidence" value="ECO:0007669"/>
    <property type="project" value="InterPro"/>
</dbReference>
<evidence type="ECO:0000313" key="2">
    <source>
        <dbReference type="EMBL" id="SKB50075.1"/>
    </source>
</evidence>
<dbReference type="PANTHER" id="PTHR45033:SF3">
    <property type="entry name" value="DEHYDROGENASE, PUTATIVE (AFU_ORTHOLOGUE AFUA_2G13270)-RELATED"/>
    <property type="match status" value="1"/>
</dbReference>